<gene>
    <name evidence="1" type="ORF">G7034_09050</name>
</gene>
<reference evidence="1" key="1">
    <citation type="submission" date="2020-03" db="EMBL/GenBank/DDBJ databases">
        <title>Psychroflexus Maritimus sp. nov., isolate from marine sediment.</title>
        <authorList>
            <person name="Zhong Y.-L."/>
        </authorList>
    </citation>
    <scope>NUCLEOTIDE SEQUENCE</scope>
    <source>
        <strain evidence="1">C1</strain>
    </source>
</reference>
<comment type="caution">
    <text evidence="1">The sequence shown here is derived from an EMBL/GenBank/DDBJ whole genome shotgun (WGS) entry which is preliminary data.</text>
</comment>
<proteinExistence type="predicted"/>
<dbReference type="AlphaFoldDB" id="A0A967ADS9"/>
<name>A0A967ADS9_9FLAO</name>
<keyword evidence="2" id="KW-1185">Reference proteome</keyword>
<evidence type="ECO:0000313" key="2">
    <source>
        <dbReference type="Proteomes" id="UP000643701"/>
    </source>
</evidence>
<organism evidence="1 2">
    <name type="scientific">Psychroflexus maritimus</name>
    <dbReference type="NCBI Taxonomy" id="2714865"/>
    <lineage>
        <taxon>Bacteria</taxon>
        <taxon>Pseudomonadati</taxon>
        <taxon>Bacteroidota</taxon>
        <taxon>Flavobacteriia</taxon>
        <taxon>Flavobacteriales</taxon>
        <taxon>Flavobacteriaceae</taxon>
        <taxon>Psychroflexus</taxon>
    </lineage>
</organism>
<evidence type="ECO:0000313" key="1">
    <source>
        <dbReference type="EMBL" id="NGZ90402.1"/>
    </source>
</evidence>
<dbReference type="EMBL" id="JAANAS010000064">
    <property type="protein sequence ID" value="NGZ90402.1"/>
    <property type="molecule type" value="Genomic_DNA"/>
</dbReference>
<sequence length="199" mass="23226">MSKFYRFLSSPKIRFLDDILIELEKEPVEQNEDYIAPKVCYFDSKPYKIFGSFRLTQHFIPKGKERLYFRIATLYLERENLISIIRVNPYTPTYLINYEGVVLVKSGGLGRKIFLEKLSGILQRLAWTTVFLAFLINTLIQLKLVHPFKASNRETNPSDSTNKRTQDISKPIQKLDTLKSINSQIEKDSSKFLSGHKFH</sequence>
<accession>A0A967ADS9</accession>
<protein>
    <submittedName>
        <fullName evidence="1">Uncharacterized protein</fullName>
    </submittedName>
</protein>
<dbReference type="Proteomes" id="UP000643701">
    <property type="component" value="Unassembled WGS sequence"/>
</dbReference>
<dbReference type="RefSeq" id="WP_166400650.1">
    <property type="nucleotide sequence ID" value="NZ_JAANAS010000064.1"/>
</dbReference>